<evidence type="ECO:0000313" key="4">
    <source>
        <dbReference type="Proteomes" id="UP000036987"/>
    </source>
</evidence>
<protein>
    <recommendedName>
        <fullName evidence="2">Phytocyanin domain-containing protein</fullName>
    </recommendedName>
</protein>
<evidence type="ECO:0000259" key="2">
    <source>
        <dbReference type="PROSITE" id="PS51485"/>
    </source>
</evidence>
<dbReference type="InterPro" id="IPR003245">
    <property type="entry name" value="Phytocyanin_dom"/>
</dbReference>
<sequence>MIPSPSRPKSIFFAIAIAIAIVTIIIPPSFSAAGIPPYTNYTVGGDSGWHFNSTTMTPGANYSSWSSPISFYLGDILCNRLNLHFNFNS</sequence>
<evidence type="ECO:0000256" key="1">
    <source>
        <dbReference type="SAM" id="Phobius"/>
    </source>
</evidence>
<dbReference type="PROSITE" id="PS51485">
    <property type="entry name" value="PHYTOCYANIN"/>
    <property type="match status" value="1"/>
</dbReference>
<keyword evidence="4" id="KW-1185">Reference proteome</keyword>
<keyword evidence="1" id="KW-0812">Transmembrane</keyword>
<dbReference type="GO" id="GO:0009055">
    <property type="term" value="F:electron transfer activity"/>
    <property type="evidence" value="ECO:0007669"/>
    <property type="project" value="InterPro"/>
</dbReference>
<accession>A0A0K9Q635</accession>
<proteinExistence type="predicted"/>
<dbReference type="SUPFAM" id="SSF49503">
    <property type="entry name" value="Cupredoxins"/>
    <property type="match status" value="1"/>
</dbReference>
<evidence type="ECO:0000313" key="3">
    <source>
        <dbReference type="EMBL" id="KMZ76207.1"/>
    </source>
</evidence>
<name>A0A0K9Q635_ZOSMR</name>
<dbReference type="Proteomes" id="UP000036987">
    <property type="component" value="Unassembled WGS sequence"/>
</dbReference>
<dbReference type="Gene3D" id="2.60.40.420">
    <property type="entry name" value="Cupredoxins - blue copper proteins"/>
    <property type="match status" value="1"/>
</dbReference>
<feature type="transmembrane region" description="Helical" evidence="1">
    <location>
        <begin position="12"/>
        <end position="30"/>
    </location>
</feature>
<organism evidence="3 4">
    <name type="scientific">Zostera marina</name>
    <name type="common">Eelgrass</name>
    <dbReference type="NCBI Taxonomy" id="29655"/>
    <lineage>
        <taxon>Eukaryota</taxon>
        <taxon>Viridiplantae</taxon>
        <taxon>Streptophyta</taxon>
        <taxon>Embryophyta</taxon>
        <taxon>Tracheophyta</taxon>
        <taxon>Spermatophyta</taxon>
        <taxon>Magnoliopsida</taxon>
        <taxon>Liliopsida</taxon>
        <taxon>Zosteraceae</taxon>
        <taxon>Zostera</taxon>
    </lineage>
</organism>
<dbReference type="InterPro" id="IPR008972">
    <property type="entry name" value="Cupredoxin"/>
</dbReference>
<reference evidence="4" key="1">
    <citation type="journal article" date="2016" name="Nature">
        <title>The genome of the seagrass Zostera marina reveals angiosperm adaptation to the sea.</title>
        <authorList>
            <person name="Olsen J.L."/>
            <person name="Rouze P."/>
            <person name="Verhelst B."/>
            <person name="Lin Y.-C."/>
            <person name="Bayer T."/>
            <person name="Collen J."/>
            <person name="Dattolo E."/>
            <person name="De Paoli E."/>
            <person name="Dittami S."/>
            <person name="Maumus F."/>
            <person name="Michel G."/>
            <person name="Kersting A."/>
            <person name="Lauritano C."/>
            <person name="Lohaus R."/>
            <person name="Toepel M."/>
            <person name="Tonon T."/>
            <person name="Vanneste K."/>
            <person name="Amirebrahimi M."/>
            <person name="Brakel J."/>
            <person name="Bostroem C."/>
            <person name="Chovatia M."/>
            <person name="Grimwood J."/>
            <person name="Jenkins J.W."/>
            <person name="Jueterbock A."/>
            <person name="Mraz A."/>
            <person name="Stam W.T."/>
            <person name="Tice H."/>
            <person name="Bornberg-Bauer E."/>
            <person name="Green P.J."/>
            <person name="Pearson G.A."/>
            <person name="Procaccini G."/>
            <person name="Duarte C.M."/>
            <person name="Schmutz J."/>
            <person name="Reusch T.B.H."/>
            <person name="Van de Peer Y."/>
        </authorList>
    </citation>
    <scope>NUCLEOTIDE SEQUENCE [LARGE SCALE GENOMIC DNA]</scope>
    <source>
        <strain evidence="4">cv. Finnish</strain>
    </source>
</reference>
<dbReference type="AlphaFoldDB" id="A0A0K9Q635"/>
<dbReference type="EMBL" id="LFYR01000069">
    <property type="protein sequence ID" value="KMZ76207.1"/>
    <property type="molecule type" value="Genomic_DNA"/>
</dbReference>
<gene>
    <name evidence="3" type="ORF">ZOSMA_105G00370</name>
</gene>
<keyword evidence="1" id="KW-1133">Transmembrane helix</keyword>
<feature type="domain" description="Phytocyanin" evidence="2">
    <location>
        <begin position="39"/>
        <end position="89"/>
    </location>
</feature>
<comment type="caution">
    <text evidence="3">The sequence shown here is derived from an EMBL/GenBank/DDBJ whole genome shotgun (WGS) entry which is preliminary data.</text>
</comment>
<keyword evidence="1" id="KW-0472">Membrane</keyword>